<dbReference type="eggNOG" id="COG0266">
    <property type="taxonomic scope" value="Bacteria"/>
</dbReference>
<dbReference type="GO" id="GO:0008270">
    <property type="term" value="F:zinc ion binding"/>
    <property type="evidence" value="ECO:0007669"/>
    <property type="project" value="UniProtKB-UniRule"/>
</dbReference>
<feature type="active site" description="Proton donor; for beta-elimination activity" evidence="16">
    <location>
        <position position="60"/>
    </location>
</feature>
<evidence type="ECO:0000256" key="11">
    <source>
        <dbReference type="ARBA" id="ARBA00023239"/>
    </source>
</evidence>
<dbReference type="HOGENOM" id="CLU_038423_1_2_3"/>
<sequence>MPELPEVETVRRGLDRYTLDRAITGTEVLLPRTIAHPETPEEFNFGLQHTKIQTWHRRGKYLYAELVSKDAQQPAGWLGVHLRMTGQLLWVESHTELHKHTRVRLFLGKDWEIRFIDQRTFGQMWWIPPSQQPEQVMTGMGKLGPEPFDLAFSSEYFAAKLQKSQRNIKTVILDQNLVAGLGNIYADEALFMSKIHPNTPANQLTISQIELLRESAIQVLQTSIEQGGTTFSNYLNVQGTNGNYSKQAWVYNRTKQPCRVCGTPIEKIRLGGRGTHYCPLCQGIDSPAERLRQRA</sequence>
<feature type="domain" description="FPG-type" evidence="17">
    <location>
        <begin position="249"/>
        <end position="283"/>
    </location>
</feature>
<dbReference type="HAMAP" id="MF_00103">
    <property type="entry name" value="Fapy_DNA_glycosyl"/>
    <property type="match status" value="1"/>
</dbReference>
<keyword evidence="11 16" id="KW-0456">Lyase</keyword>
<evidence type="ECO:0000256" key="8">
    <source>
        <dbReference type="ARBA" id="ARBA00022833"/>
    </source>
</evidence>
<feature type="domain" description="Formamidopyrimidine-DNA glycosylase catalytic" evidence="18">
    <location>
        <begin position="2"/>
        <end position="122"/>
    </location>
</feature>
<dbReference type="InterPro" id="IPR010979">
    <property type="entry name" value="Ribosomal_uS13-like_H2TH"/>
</dbReference>
<dbReference type="SUPFAM" id="SSF46946">
    <property type="entry name" value="S13-like H2TH domain"/>
    <property type="match status" value="1"/>
</dbReference>
<dbReference type="SMART" id="SM01232">
    <property type="entry name" value="H2TH"/>
    <property type="match status" value="1"/>
</dbReference>
<dbReference type="PANTHER" id="PTHR22993">
    <property type="entry name" value="FORMAMIDOPYRIMIDINE-DNA GLYCOSYLASE"/>
    <property type="match status" value="1"/>
</dbReference>
<evidence type="ECO:0000256" key="1">
    <source>
        <dbReference type="ARBA" id="ARBA00001668"/>
    </source>
</evidence>
<dbReference type="Pfam" id="PF01149">
    <property type="entry name" value="Fapy_DNA_glyco"/>
    <property type="match status" value="1"/>
</dbReference>
<dbReference type="GO" id="GO:0140078">
    <property type="term" value="F:class I DNA-(apurinic or apyrimidinic site) endonuclease activity"/>
    <property type="evidence" value="ECO:0007669"/>
    <property type="project" value="UniProtKB-EC"/>
</dbReference>
<dbReference type="NCBIfam" id="NF010551">
    <property type="entry name" value="PRK13945.1"/>
    <property type="match status" value="1"/>
</dbReference>
<dbReference type="SMART" id="SM00898">
    <property type="entry name" value="Fapy_DNA_glyco"/>
    <property type="match status" value="1"/>
</dbReference>
<dbReference type="NCBIfam" id="TIGR00577">
    <property type="entry name" value="fpg"/>
    <property type="match status" value="1"/>
</dbReference>
<feature type="active site" description="Proton donor" evidence="16">
    <location>
        <position position="3"/>
    </location>
</feature>
<dbReference type="PROSITE" id="PS01242">
    <property type="entry name" value="ZF_FPG_1"/>
    <property type="match status" value="1"/>
</dbReference>
<evidence type="ECO:0000259" key="17">
    <source>
        <dbReference type="PROSITE" id="PS51066"/>
    </source>
</evidence>
<dbReference type="FunFam" id="1.10.8.50:FF:000003">
    <property type="entry name" value="Formamidopyrimidine-DNA glycosylase"/>
    <property type="match status" value="1"/>
</dbReference>
<comment type="catalytic activity">
    <reaction evidence="1 16">
        <text>Hydrolysis of DNA containing ring-opened 7-methylguanine residues, releasing 2,6-diamino-4-hydroxy-5-(N-methyl)formamidopyrimidine.</text>
        <dbReference type="EC" id="3.2.2.23"/>
    </reaction>
</comment>
<dbReference type="InterPro" id="IPR000214">
    <property type="entry name" value="Znf_DNA_glyclase/AP_lyase"/>
</dbReference>
<dbReference type="PANTHER" id="PTHR22993:SF9">
    <property type="entry name" value="FORMAMIDOPYRIMIDINE-DNA GLYCOSYLASE"/>
    <property type="match status" value="1"/>
</dbReference>
<dbReference type="EMBL" id="CP003600">
    <property type="protein sequence ID" value="AFY95876.1"/>
    <property type="molecule type" value="Genomic_DNA"/>
</dbReference>
<evidence type="ECO:0000313" key="20">
    <source>
        <dbReference type="Proteomes" id="UP000010366"/>
    </source>
</evidence>
<evidence type="ECO:0000256" key="4">
    <source>
        <dbReference type="ARBA" id="ARBA00022723"/>
    </source>
</evidence>
<comment type="function">
    <text evidence="16">Involved in base excision repair of DNA damaged by oxidation or by mutagenic agents. Acts as DNA glycosylase that recognizes and removes damaged bases. Has a preference for oxidized purines, such as 7,8-dihydro-8-oxoguanine (8-oxoG). Has AP (apurinic/apyrimidinic) lyase activity and introduces nicks in the DNA strand. Cleaves the DNA backbone by beta-delta elimination to generate a single-strand break at the site of the removed base with both 3'- and 5'-phosphates.</text>
</comment>
<comment type="similarity">
    <text evidence="2 16">Belongs to the FPG family.</text>
</comment>
<evidence type="ECO:0000256" key="12">
    <source>
        <dbReference type="ARBA" id="ARBA00023268"/>
    </source>
</evidence>
<dbReference type="InterPro" id="IPR020629">
    <property type="entry name" value="FPG_Glyclase"/>
</dbReference>
<dbReference type="PROSITE" id="PS51066">
    <property type="entry name" value="ZF_FPG_2"/>
    <property type="match status" value="1"/>
</dbReference>
<gene>
    <name evidence="16" type="primary">mutM</name>
    <name evidence="16" type="synonym">fpg</name>
    <name evidence="19" type="ORF">Cha6605_4968</name>
</gene>
<comment type="subunit">
    <text evidence="3 16">Monomer.</text>
</comment>
<evidence type="ECO:0000256" key="10">
    <source>
        <dbReference type="ARBA" id="ARBA00023204"/>
    </source>
</evidence>
<feature type="binding site" evidence="16">
    <location>
        <position position="100"/>
    </location>
    <ligand>
        <name>DNA</name>
        <dbReference type="ChEBI" id="CHEBI:16991"/>
    </ligand>
</feature>
<dbReference type="STRING" id="1173020.Cha6605_4968"/>
<feature type="active site" description="Proton donor; for delta-elimination activity" evidence="16">
    <location>
        <position position="273"/>
    </location>
</feature>
<evidence type="ECO:0000256" key="3">
    <source>
        <dbReference type="ARBA" id="ARBA00011245"/>
    </source>
</evidence>
<dbReference type="GO" id="GO:0006284">
    <property type="term" value="P:base-excision repair"/>
    <property type="evidence" value="ECO:0007669"/>
    <property type="project" value="InterPro"/>
</dbReference>
<evidence type="ECO:0000256" key="16">
    <source>
        <dbReference type="HAMAP-Rule" id="MF_00103"/>
    </source>
</evidence>
<keyword evidence="20" id="KW-1185">Reference proteome</keyword>
<dbReference type="PATRIC" id="fig|1173020.3.peg.5692"/>
<feature type="binding site" evidence="16">
    <location>
        <position position="119"/>
    </location>
    <ligand>
        <name>DNA</name>
        <dbReference type="ChEBI" id="CHEBI:16991"/>
    </ligand>
</feature>
<dbReference type="SUPFAM" id="SSF81624">
    <property type="entry name" value="N-terminal domain of MutM-like DNA repair proteins"/>
    <property type="match status" value="1"/>
</dbReference>
<proteinExistence type="inferred from homology"/>
<dbReference type="Pfam" id="PF06827">
    <property type="entry name" value="zf-FPG_IleRS"/>
    <property type="match status" value="1"/>
</dbReference>
<evidence type="ECO:0000256" key="9">
    <source>
        <dbReference type="ARBA" id="ARBA00023125"/>
    </source>
</evidence>
<dbReference type="Gene3D" id="3.20.190.10">
    <property type="entry name" value="MutM-like, N-terminal"/>
    <property type="match status" value="1"/>
</dbReference>
<accession>K9UN74</accession>
<dbReference type="Proteomes" id="UP000010366">
    <property type="component" value="Chromosome"/>
</dbReference>
<dbReference type="InterPro" id="IPR035937">
    <property type="entry name" value="FPG_N"/>
</dbReference>
<dbReference type="GO" id="GO:0003684">
    <property type="term" value="F:damaged DNA binding"/>
    <property type="evidence" value="ECO:0007669"/>
    <property type="project" value="InterPro"/>
</dbReference>
<keyword evidence="5 16" id="KW-0227">DNA damage</keyword>
<dbReference type="Gene3D" id="1.10.8.50">
    <property type="match status" value="1"/>
</dbReference>
<keyword evidence="4 16" id="KW-0479">Metal-binding</keyword>
<dbReference type="EC" id="4.2.99.18" evidence="16"/>
<protein>
    <recommendedName>
        <fullName evidence="16">Formamidopyrimidine-DNA glycosylase</fullName>
        <shortName evidence="16">Fapy-DNA glycosylase</shortName>
        <ecNumber evidence="16">3.2.2.23</ecNumber>
    </recommendedName>
    <alternativeName>
        <fullName evidence="16">DNA-(apurinic or apyrimidinic site) lyase MutM</fullName>
        <shortName evidence="16">AP lyase MutM</shortName>
        <ecNumber evidence="16">4.2.99.18</ecNumber>
    </alternativeName>
</protein>
<dbReference type="InterPro" id="IPR015886">
    <property type="entry name" value="H2TH_FPG"/>
</dbReference>
<keyword evidence="12 16" id="KW-0511">Multifunctional enzyme</keyword>
<organism evidence="19 20">
    <name type="scientific">Chamaesiphon minutus (strain ATCC 27169 / PCC 6605)</name>
    <dbReference type="NCBI Taxonomy" id="1173020"/>
    <lineage>
        <taxon>Bacteria</taxon>
        <taxon>Bacillati</taxon>
        <taxon>Cyanobacteriota</taxon>
        <taxon>Cyanophyceae</taxon>
        <taxon>Gomontiellales</taxon>
        <taxon>Chamaesiphonaceae</taxon>
        <taxon>Chamaesiphon</taxon>
    </lineage>
</organism>
<dbReference type="GO" id="GO:0034039">
    <property type="term" value="F:8-oxo-7,8-dihydroguanine DNA N-glycosylase activity"/>
    <property type="evidence" value="ECO:0007669"/>
    <property type="project" value="TreeGrafter"/>
</dbReference>
<keyword evidence="10 16" id="KW-0234">DNA repair</keyword>
<evidence type="ECO:0000256" key="6">
    <source>
        <dbReference type="ARBA" id="ARBA00022771"/>
    </source>
</evidence>
<evidence type="ECO:0000256" key="7">
    <source>
        <dbReference type="ARBA" id="ARBA00022801"/>
    </source>
</evidence>
<keyword evidence="6 16" id="KW-0863">Zinc-finger</keyword>
<evidence type="ECO:0000256" key="5">
    <source>
        <dbReference type="ARBA" id="ARBA00022763"/>
    </source>
</evidence>
<keyword evidence="7 16" id="KW-0378">Hydrolase</keyword>
<keyword evidence="13 16" id="KW-0326">Glycosidase</keyword>
<comment type="cofactor">
    <cofactor evidence="16">
        <name>Zn(2+)</name>
        <dbReference type="ChEBI" id="CHEBI:29105"/>
    </cofactor>
    <text evidence="16">Binds 1 zinc ion per subunit.</text>
</comment>
<comment type="catalytic activity">
    <reaction evidence="14 16">
        <text>2'-deoxyribonucleotide-(2'-deoxyribose 5'-phosphate)-2'-deoxyribonucleotide-DNA = a 3'-end 2'-deoxyribonucleotide-(2,3-dehydro-2,3-deoxyribose 5'-phosphate)-DNA + a 5'-end 5'-phospho-2'-deoxyribonucleoside-DNA + H(+)</text>
        <dbReference type="Rhea" id="RHEA:66592"/>
        <dbReference type="Rhea" id="RHEA-COMP:13180"/>
        <dbReference type="Rhea" id="RHEA-COMP:16897"/>
        <dbReference type="Rhea" id="RHEA-COMP:17067"/>
        <dbReference type="ChEBI" id="CHEBI:15378"/>
        <dbReference type="ChEBI" id="CHEBI:136412"/>
        <dbReference type="ChEBI" id="CHEBI:157695"/>
        <dbReference type="ChEBI" id="CHEBI:167181"/>
        <dbReference type="EC" id="4.2.99.18"/>
    </reaction>
</comment>
<evidence type="ECO:0000256" key="2">
    <source>
        <dbReference type="ARBA" id="ARBA00009409"/>
    </source>
</evidence>
<evidence type="ECO:0000259" key="18">
    <source>
        <dbReference type="PROSITE" id="PS51068"/>
    </source>
</evidence>
<dbReference type="OrthoDB" id="9800855at2"/>
<reference evidence="19 20" key="1">
    <citation type="submission" date="2012-05" db="EMBL/GenBank/DDBJ databases">
        <title>Finished chromosome of genome of Chamaesiphon sp. PCC 6605.</title>
        <authorList>
            <consortium name="US DOE Joint Genome Institute"/>
            <person name="Gugger M."/>
            <person name="Coursin T."/>
            <person name="Rippka R."/>
            <person name="Tandeau De Marsac N."/>
            <person name="Huntemann M."/>
            <person name="Wei C.-L."/>
            <person name="Han J."/>
            <person name="Detter J.C."/>
            <person name="Han C."/>
            <person name="Tapia R."/>
            <person name="Chen A."/>
            <person name="Kyrpides N."/>
            <person name="Mavromatis K."/>
            <person name="Markowitz V."/>
            <person name="Szeto E."/>
            <person name="Ivanova N."/>
            <person name="Pagani I."/>
            <person name="Pati A."/>
            <person name="Goodwin L."/>
            <person name="Nordberg H.P."/>
            <person name="Cantor M.N."/>
            <person name="Hua S.X."/>
            <person name="Woyke T."/>
            <person name="Kerfeld C.A."/>
        </authorList>
    </citation>
    <scope>NUCLEOTIDE SEQUENCE [LARGE SCALE GENOMIC DNA]</scope>
    <source>
        <strain evidence="20">ATCC 27169 / PCC 6605</strain>
    </source>
</reference>
<dbReference type="AlphaFoldDB" id="K9UN74"/>
<keyword evidence="8 16" id="KW-0862">Zinc</keyword>
<dbReference type="KEGG" id="cmp:Cha6605_4968"/>
<dbReference type="NCBIfam" id="NF002211">
    <property type="entry name" value="PRK01103.1"/>
    <property type="match status" value="1"/>
</dbReference>
<dbReference type="GO" id="GO:0003690">
    <property type="term" value="F:double-stranded DNA binding"/>
    <property type="evidence" value="ECO:0007669"/>
    <property type="project" value="UniProtKB-ARBA"/>
</dbReference>
<dbReference type="InterPro" id="IPR012319">
    <property type="entry name" value="FPG_cat"/>
</dbReference>
<dbReference type="SUPFAM" id="SSF57716">
    <property type="entry name" value="Glucocorticoid receptor-like (DNA-binding domain)"/>
    <property type="match status" value="1"/>
</dbReference>
<dbReference type="InterPro" id="IPR015887">
    <property type="entry name" value="DNA_glyclase_Znf_dom_DNA_BS"/>
</dbReference>
<comment type="caution">
    <text evidence="16">Lacks conserved residue(s) required for the propagation of feature annotation.</text>
</comment>
<comment type="function">
    <text evidence="15">Involved in base excision repair of DNA damaged by oxidation or by mutagenic agents. Acts as a DNA glycosylase that recognizes and removes damaged bases. Has a preference for oxidized purines, such as 7,8-dihydro-8-oxoguanine (8-oxoG). Has AP (apurinic/apyrimidinic) lyase activity and introduces nicks in the DNA strand. Cleaves the DNA backbone by beta-delta elimination to generate a single-strand break at the site of the removed base with both 3'- and 5'-phosphates.</text>
</comment>
<dbReference type="EC" id="3.2.2.23" evidence="16"/>
<dbReference type="Pfam" id="PF06831">
    <property type="entry name" value="H2TH"/>
    <property type="match status" value="1"/>
</dbReference>
<feature type="active site" description="Schiff-base intermediate with DNA" evidence="16">
    <location>
        <position position="2"/>
    </location>
</feature>
<evidence type="ECO:0000313" key="19">
    <source>
        <dbReference type="EMBL" id="AFY95876.1"/>
    </source>
</evidence>
<dbReference type="InterPro" id="IPR010663">
    <property type="entry name" value="Znf_FPG/IleRS"/>
</dbReference>
<keyword evidence="9 16" id="KW-0238">DNA-binding</keyword>
<dbReference type="PROSITE" id="PS51068">
    <property type="entry name" value="FPG_CAT"/>
    <property type="match status" value="1"/>
</dbReference>
<evidence type="ECO:0000256" key="14">
    <source>
        <dbReference type="ARBA" id="ARBA00044632"/>
    </source>
</evidence>
<evidence type="ECO:0000256" key="15">
    <source>
        <dbReference type="ARBA" id="ARBA00060177"/>
    </source>
</evidence>
<name>K9UN74_CHAP6</name>
<evidence type="ECO:0000256" key="13">
    <source>
        <dbReference type="ARBA" id="ARBA00023295"/>
    </source>
</evidence>
<dbReference type="CDD" id="cd08966">
    <property type="entry name" value="EcFpg-like_N"/>
    <property type="match status" value="1"/>
</dbReference>
<dbReference type="RefSeq" id="WP_015161964.1">
    <property type="nucleotide sequence ID" value="NC_019697.1"/>
</dbReference>